<dbReference type="AlphaFoldDB" id="A0A5C6X3W3"/>
<dbReference type="OrthoDB" id="9791355at2"/>
<evidence type="ECO:0000256" key="3">
    <source>
        <dbReference type="ARBA" id="ARBA00011738"/>
    </source>
</evidence>
<dbReference type="InterPro" id="IPR036388">
    <property type="entry name" value="WH-like_DNA-bd_sf"/>
</dbReference>
<evidence type="ECO:0000256" key="8">
    <source>
        <dbReference type="ARBA" id="ARBA00023125"/>
    </source>
</evidence>
<dbReference type="Pfam" id="PF01325">
    <property type="entry name" value="Fe_dep_repress"/>
    <property type="match status" value="1"/>
</dbReference>
<dbReference type="InterPro" id="IPR050536">
    <property type="entry name" value="DtxR_MntR_Metal-Reg"/>
</dbReference>
<dbReference type="InterPro" id="IPR008988">
    <property type="entry name" value="Transcriptional_repressor_C"/>
</dbReference>
<keyword evidence="10" id="KW-0804">Transcription</keyword>
<evidence type="ECO:0000259" key="14">
    <source>
        <dbReference type="PROSITE" id="PS50944"/>
    </source>
</evidence>
<dbReference type="InterPro" id="IPR007167">
    <property type="entry name" value="Fe-transptr_FeoA-like"/>
</dbReference>
<keyword evidence="7" id="KW-0805">Transcription regulation</keyword>
<keyword evidence="8" id="KW-0238">DNA-binding</keyword>
<keyword evidence="4" id="KW-0963">Cytoplasm</keyword>
<dbReference type="InterPro" id="IPR001367">
    <property type="entry name" value="Fe_dep_repressor"/>
</dbReference>
<protein>
    <recommendedName>
        <fullName evidence="12">Manganese transport regulator</fullName>
    </recommendedName>
</protein>
<dbReference type="SUPFAM" id="SSF46785">
    <property type="entry name" value="Winged helix' DNA-binding domain"/>
    <property type="match status" value="1"/>
</dbReference>
<reference evidence="15 16" key="1">
    <citation type="submission" date="2019-08" db="EMBL/GenBank/DDBJ databases">
        <title>Bradymonadales sp. TMQ2.</title>
        <authorList>
            <person name="Liang Q."/>
        </authorList>
    </citation>
    <scope>NUCLEOTIDE SEQUENCE [LARGE SCALE GENOMIC DNA]</scope>
    <source>
        <strain evidence="15 16">TMQ2</strain>
    </source>
</reference>
<dbReference type="InterPro" id="IPR022687">
    <property type="entry name" value="HTH_DTXR"/>
</dbReference>
<evidence type="ECO:0000313" key="15">
    <source>
        <dbReference type="EMBL" id="TXD31895.1"/>
    </source>
</evidence>
<dbReference type="GO" id="GO:0003677">
    <property type="term" value="F:DNA binding"/>
    <property type="evidence" value="ECO:0007669"/>
    <property type="project" value="UniProtKB-KW"/>
</dbReference>
<name>A0A5C6X3W3_9DELT</name>
<evidence type="ECO:0000256" key="4">
    <source>
        <dbReference type="ARBA" id="ARBA00022490"/>
    </source>
</evidence>
<dbReference type="Gene3D" id="1.10.10.10">
    <property type="entry name" value="Winged helix-like DNA-binding domain superfamily/Winged helix DNA-binding domain"/>
    <property type="match status" value="1"/>
</dbReference>
<dbReference type="PANTHER" id="PTHR33238:SF11">
    <property type="entry name" value="TRANSCRIPTIONAL REGULATOR MNTR"/>
    <property type="match status" value="1"/>
</dbReference>
<comment type="similarity">
    <text evidence="2">Belongs to the DtxR/MntR family.</text>
</comment>
<dbReference type="PANTHER" id="PTHR33238">
    <property type="entry name" value="IRON (METAL) DEPENDENT REPRESSOR, DTXR FAMILY"/>
    <property type="match status" value="1"/>
</dbReference>
<comment type="subunit">
    <text evidence="3">Homodimer.</text>
</comment>
<organism evidence="15 16">
    <name type="scientific">Lujinxingia vulgaris</name>
    <dbReference type="NCBI Taxonomy" id="2600176"/>
    <lineage>
        <taxon>Bacteria</taxon>
        <taxon>Deltaproteobacteria</taxon>
        <taxon>Bradymonadales</taxon>
        <taxon>Lujinxingiaceae</taxon>
        <taxon>Lujinxingia</taxon>
    </lineage>
</organism>
<keyword evidence="5" id="KW-0678">Repressor</keyword>
<dbReference type="GO" id="GO:0046983">
    <property type="term" value="F:protein dimerization activity"/>
    <property type="evidence" value="ECO:0007669"/>
    <property type="project" value="InterPro"/>
</dbReference>
<evidence type="ECO:0000256" key="13">
    <source>
        <dbReference type="SAM" id="MobiDB-lite"/>
    </source>
</evidence>
<dbReference type="SUPFAM" id="SSF47979">
    <property type="entry name" value="Iron-dependent repressor protein, dimerization domain"/>
    <property type="match status" value="1"/>
</dbReference>
<comment type="caution">
    <text evidence="15">The sequence shown here is derived from an EMBL/GenBank/DDBJ whole genome shotgun (WGS) entry which is preliminary data.</text>
</comment>
<evidence type="ECO:0000256" key="5">
    <source>
        <dbReference type="ARBA" id="ARBA00022491"/>
    </source>
</evidence>
<dbReference type="GO" id="GO:0046914">
    <property type="term" value="F:transition metal ion binding"/>
    <property type="evidence" value="ECO:0007669"/>
    <property type="project" value="InterPro"/>
</dbReference>
<dbReference type="InterPro" id="IPR036421">
    <property type="entry name" value="Fe_dep_repressor_sf"/>
</dbReference>
<keyword evidence="9" id="KW-0010">Activator</keyword>
<evidence type="ECO:0000256" key="10">
    <source>
        <dbReference type="ARBA" id="ARBA00023163"/>
    </source>
</evidence>
<dbReference type="FunFam" id="1.10.60.10:FF:000004">
    <property type="entry name" value="DtxR family transcriptional regulator"/>
    <property type="match status" value="1"/>
</dbReference>
<feature type="region of interest" description="Disordered" evidence="13">
    <location>
        <begin position="1"/>
        <end position="40"/>
    </location>
</feature>
<evidence type="ECO:0000256" key="11">
    <source>
        <dbReference type="ARBA" id="ARBA00023211"/>
    </source>
</evidence>
<proteinExistence type="inferred from homology"/>
<accession>A0A5C6X3W3</accession>
<dbReference type="SMART" id="SM00899">
    <property type="entry name" value="FeoA"/>
    <property type="match status" value="1"/>
</dbReference>
<gene>
    <name evidence="15" type="ORF">FRC96_19900</name>
</gene>
<dbReference type="Gene3D" id="2.30.30.90">
    <property type="match status" value="1"/>
</dbReference>
<evidence type="ECO:0000256" key="1">
    <source>
        <dbReference type="ARBA" id="ARBA00004496"/>
    </source>
</evidence>
<evidence type="ECO:0000256" key="9">
    <source>
        <dbReference type="ARBA" id="ARBA00023159"/>
    </source>
</evidence>
<dbReference type="InterPro" id="IPR038157">
    <property type="entry name" value="FeoA_core_dom"/>
</dbReference>
<evidence type="ECO:0000256" key="12">
    <source>
        <dbReference type="ARBA" id="ARBA00032593"/>
    </source>
</evidence>
<evidence type="ECO:0000256" key="7">
    <source>
        <dbReference type="ARBA" id="ARBA00023015"/>
    </source>
</evidence>
<evidence type="ECO:0000256" key="6">
    <source>
        <dbReference type="ARBA" id="ARBA00023004"/>
    </source>
</evidence>
<dbReference type="GO" id="GO:0005737">
    <property type="term" value="C:cytoplasm"/>
    <property type="evidence" value="ECO:0007669"/>
    <property type="project" value="UniProtKB-SubCell"/>
</dbReference>
<comment type="subcellular location">
    <subcellularLocation>
        <location evidence="1">Cytoplasm</location>
    </subcellularLocation>
</comment>
<dbReference type="SMART" id="SM00529">
    <property type="entry name" value="HTH_DTXR"/>
    <property type="match status" value="1"/>
</dbReference>
<dbReference type="Gene3D" id="1.10.60.10">
    <property type="entry name" value="Iron dependent repressor, metal binding and dimerisation domain"/>
    <property type="match status" value="1"/>
</dbReference>
<dbReference type="InterPro" id="IPR036390">
    <property type="entry name" value="WH_DNA-bd_sf"/>
</dbReference>
<dbReference type="InterPro" id="IPR022689">
    <property type="entry name" value="Iron_dep_repressor"/>
</dbReference>
<dbReference type="Proteomes" id="UP000321046">
    <property type="component" value="Unassembled WGS sequence"/>
</dbReference>
<dbReference type="EMBL" id="VOSL01000144">
    <property type="protein sequence ID" value="TXD31895.1"/>
    <property type="molecule type" value="Genomic_DNA"/>
</dbReference>
<dbReference type="SUPFAM" id="SSF50037">
    <property type="entry name" value="C-terminal domain of transcriptional repressors"/>
    <property type="match status" value="1"/>
</dbReference>
<dbReference type="Pfam" id="PF04023">
    <property type="entry name" value="FeoA"/>
    <property type="match status" value="1"/>
</dbReference>
<dbReference type="GO" id="GO:0003700">
    <property type="term" value="F:DNA-binding transcription factor activity"/>
    <property type="evidence" value="ECO:0007669"/>
    <property type="project" value="InterPro"/>
</dbReference>
<evidence type="ECO:0000313" key="16">
    <source>
        <dbReference type="Proteomes" id="UP000321046"/>
    </source>
</evidence>
<keyword evidence="11" id="KW-0464">Manganese</keyword>
<dbReference type="Pfam" id="PF02742">
    <property type="entry name" value="Fe_dep_repr_C"/>
    <property type="match status" value="1"/>
</dbReference>
<feature type="domain" description="HTH dtxR-type" evidence="14">
    <location>
        <begin position="47"/>
        <end position="106"/>
    </location>
</feature>
<evidence type="ECO:0000256" key="2">
    <source>
        <dbReference type="ARBA" id="ARBA00007871"/>
    </source>
</evidence>
<sequence length="263" mass="28895">MVASGAGGDARWPPPGRPGPCRLRGDLLDPAGTQSLASDDASMPTISVENYLKAVFHLQGEAEERVKTKALAEHLDISLPSVTGMLKSLADEGLVDYLPYRGALLTEAGRRMALRVIRNHRLIEVFLMKTLDYSWDEVHAEAERLEHAVSDTLVARIEQALGFPKFDPHGDPIPSADGEISRRDVMPLSVATAGMRVRVERVLDQTPEVLRYLDRIGLRPGGLVYVREVLSFDGQMFLTLNDEDVSVSESLAAKMLVTEVEPP</sequence>
<keyword evidence="6" id="KW-0408">Iron</keyword>
<dbReference type="PROSITE" id="PS50944">
    <property type="entry name" value="HTH_DTXR"/>
    <property type="match status" value="1"/>
</dbReference>